<keyword evidence="2 8" id="KW-0560">Oxidoreductase</keyword>
<dbReference type="CDD" id="cd08178">
    <property type="entry name" value="AAD_C"/>
    <property type="match status" value="1"/>
</dbReference>
<dbReference type="SUPFAM" id="SSF53720">
    <property type="entry name" value="ALDH-like"/>
    <property type="match status" value="1"/>
</dbReference>
<keyword evidence="14" id="KW-1185">Reference proteome</keyword>
<keyword evidence="4" id="KW-0520">NAD</keyword>
<evidence type="ECO:0000256" key="3">
    <source>
        <dbReference type="ARBA" id="ARBA00023004"/>
    </source>
</evidence>
<evidence type="ECO:0000256" key="8">
    <source>
        <dbReference type="PIRNR" id="PIRNR000111"/>
    </source>
</evidence>
<evidence type="ECO:0000256" key="1">
    <source>
        <dbReference type="ARBA" id="ARBA00001954"/>
    </source>
</evidence>
<dbReference type="AlphaFoldDB" id="U2FRQ0"/>
<dbReference type="GO" id="GO:0006066">
    <property type="term" value="P:alcohol metabolic process"/>
    <property type="evidence" value="ECO:0007669"/>
    <property type="project" value="InterPro"/>
</dbReference>
<dbReference type="InterPro" id="IPR001670">
    <property type="entry name" value="ADH_Fe/GldA"/>
</dbReference>
<gene>
    <name evidence="13" type="primary">adhE</name>
    <name evidence="13" type="ORF">HLPCO_000305</name>
</gene>
<evidence type="ECO:0000313" key="14">
    <source>
        <dbReference type="Proteomes" id="UP000005707"/>
    </source>
</evidence>
<evidence type="ECO:0000256" key="6">
    <source>
        <dbReference type="ARBA" id="ARBA00035641"/>
    </source>
</evidence>
<dbReference type="STRING" id="1033810.HLPCO_000305"/>
<name>U2FRQ0_9MOLU</name>
<evidence type="ECO:0000259" key="12">
    <source>
        <dbReference type="Pfam" id="PF25137"/>
    </source>
</evidence>
<dbReference type="PANTHER" id="PTHR11496:SF83">
    <property type="entry name" value="HYDROXYACID-OXOACID TRANSHYDROGENASE, MITOCHONDRIAL"/>
    <property type="match status" value="1"/>
</dbReference>
<feature type="domain" description="Alcohol dehydrogenase iron-type/glycerol dehydrogenase GldA" evidence="11">
    <location>
        <begin position="458"/>
        <end position="637"/>
    </location>
</feature>
<dbReference type="OrthoDB" id="9815791at2"/>
<dbReference type="InterPro" id="IPR016162">
    <property type="entry name" value="Ald_DH_N"/>
</dbReference>
<dbReference type="CDD" id="cd07122">
    <property type="entry name" value="ALDH_F20_ACDH"/>
    <property type="match status" value="1"/>
</dbReference>
<reference evidence="13 14" key="1">
    <citation type="journal article" date="2011" name="J. Bacteriol.">
        <title>Genome sequence of Haloplasma contractile, an unusual contractile bacterium from a deep-sea anoxic brine lake.</title>
        <authorList>
            <person name="Antunes A."/>
            <person name="Alam I."/>
            <person name="El Dorry H."/>
            <person name="Siam R."/>
            <person name="Robertson A."/>
            <person name="Bajic V.B."/>
            <person name="Stingl U."/>
        </authorList>
    </citation>
    <scope>NUCLEOTIDE SEQUENCE [LARGE SCALE GENOMIC DNA]</scope>
    <source>
        <strain evidence="13 14">SSD-17B</strain>
    </source>
</reference>
<dbReference type="Pfam" id="PF00171">
    <property type="entry name" value="Aldedh"/>
    <property type="match status" value="1"/>
</dbReference>
<dbReference type="FunFam" id="1.20.1090.10:FF:000001">
    <property type="entry name" value="Aldehyde-alcohol dehydrogenase"/>
    <property type="match status" value="1"/>
</dbReference>
<dbReference type="PANTHER" id="PTHR11496">
    <property type="entry name" value="ALCOHOL DEHYDROGENASE"/>
    <property type="match status" value="1"/>
</dbReference>
<evidence type="ECO:0000256" key="2">
    <source>
        <dbReference type="ARBA" id="ARBA00023002"/>
    </source>
</evidence>
<evidence type="ECO:0000259" key="10">
    <source>
        <dbReference type="Pfam" id="PF00171"/>
    </source>
</evidence>
<dbReference type="eggNOG" id="COG1012">
    <property type="taxonomic scope" value="Bacteria"/>
</dbReference>
<feature type="domain" description="Fe-containing alcohol dehydrogenase-like C-terminal" evidence="12">
    <location>
        <begin position="648"/>
        <end position="862"/>
    </location>
</feature>
<comment type="cofactor">
    <cofactor evidence="1">
        <name>Fe(2+)</name>
        <dbReference type="ChEBI" id="CHEBI:29033"/>
    </cofactor>
</comment>
<dbReference type="InterPro" id="IPR012079">
    <property type="entry name" value="Bifunc_Ald-ADH"/>
</dbReference>
<keyword evidence="9" id="KW-0175">Coiled coil</keyword>
<dbReference type="Pfam" id="PF00465">
    <property type="entry name" value="Fe-ADH"/>
    <property type="match status" value="1"/>
</dbReference>
<dbReference type="InterPro" id="IPR056798">
    <property type="entry name" value="ADH_Fe_C"/>
</dbReference>
<dbReference type="SUPFAM" id="SSF56796">
    <property type="entry name" value="Dehydroquinate synthase-like"/>
    <property type="match status" value="1"/>
</dbReference>
<feature type="coiled-coil region" evidence="9">
    <location>
        <begin position="5"/>
        <end position="32"/>
    </location>
</feature>
<keyword evidence="3" id="KW-0408">Iron</keyword>
<dbReference type="PIRSF" id="PIRSF000111">
    <property type="entry name" value="ALDH_ADH"/>
    <property type="match status" value="1"/>
</dbReference>
<keyword evidence="5" id="KW-0511">Multifunctional enzyme</keyword>
<dbReference type="Gene3D" id="1.20.1090.10">
    <property type="entry name" value="Dehydroquinate synthase-like - alpha domain"/>
    <property type="match status" value="1"/>
</dbReference>
<dbReference type="eggNOG" id="COG1454">
    <property type="taxonomic scope" value="Bacteria"/>
</dbReference>
<dbReference type="GO" id="GO:0004022">
    <property type="term" value="F:alcohol dehydrogenase (NAD+) activity"/>
    <property type="evidence" value="ECO:0007669"/>
    <property type="project" value="UniProtKB-UniRule"/>
</dbReference>
<dbReference type="Pfam" id="PF25137">
    <property type="entry name" value="ADH_Fe_C"/>
    <property type="match status" value="1"/>
</dbReference>
<dbReference type="Gene3D" id="3.40.50.1970">
    <property type="match status" value="1"/>
</dbReference>
<reference evidence="13 14" key="2">
    <citation type="journal article" date="2013" name="PLoS ONE">
        <title>INDIGO - INtegrated Data Warehouse of MIcrobial GenOmes with Examples from the Red Sea Extremophiles.</title>
        <authorList>
            <person name="Alam I."/>
            <person name="Antunes A."/>
            <person name="Kamau A.A."/>
            <person name="Ba Alawi W."/>
            <person name="Kalkatawi M."/>
            <person name="Stingl U."/>
            <person name="Bajic V.B."/>
        </authorList>
    </citation>
    <scope>NUCLEOTIDE SEQUENCE [LARGE SCALE GENOMIC DNA]</scope>
    <source>
        <strain evidence="13 14">SSD-17B</strain>
    </source>
</reference>
<dbReference type="GO" id="GO:0008774">
    <property type="term" value="F:acetaldehyde dehydrogenase (acetylating) activity"/>
    <property type="evidence" value="ECO:0007669"/>
    <property type="project" value="UniProtKB-UniRule"/>
</dbReference>
<dbReference type="GO" id="GO:0046872">
    <property type="term" value="F:metal ion binding"/>
    <property type="evidence" value="ECO:0007669"/>
    <property type="project" value="InterPro"/>
</dbReference>
<dbReference type="InParanoid" id="U2FRQ0"/>
<comment type="similarity">
    <text evidence="6 8">In the N-terminal section; belongs to the aldehyde dehydrogenase family.</text>
</comment>
<comment type="caution">
    <text evidence="13">The sequence shown here is derived from an EMBL/GenBank/DDBJ whole genome shotgun (WGS) entry which is preliminary data.</text>
</comment>
<dbReference type="PROSITE" id="PS00060">
    <property type="entry name" value="ADH_IRON_2"/>
    <property type="match status" value="1"/>
</dbReference>
<dbReference type="RefSeq" id="WP_008826256.1">
    <property type="nucleotide sequence ID" value="NZ_AFNU02000001.1"/>
</dbReference>
<sequence>MTNVNVTTVEELQEQINEIRKAQQEFASFTQEQVDQLFFKAAMAINEKRIPLAKLAVDETGMGLLEDKVIKNHYASEYIYNKYRDTKTCGTIEEDLSAGVMKLAEPVGVIGAIIPTTNPTSTAAFKALMAIKTRNGIMFSPHPRAKNCTIKTAQIIREVIEKAGAPKNLISWITQPSLELTNELMKESDLILATGGPGMVKAAYSSGTPAIGVGAGNCPVIFHKTTKVEMAVNSLLLSKTFDNGVICASEQSIIVDQSIYTSVKKELSKRGALILNKKQKELLSETLIIDGRLNPKVVGQPAWKIAELAGFEVAKDTKVLVGEVTDPTLNEPFAHEKLSVVLAMYKSKSHDEAIEKAEILVNHSGLGHTAAIYADELVAEDDINRFVSRMRTTTVLINQPTAHGGIGDLFNFALAPSLTLGCGSMGNNSVSENVGPQHLLNIKTVTKRRENMLWFKLPKKTYYKFGSLPVALQDLDYEGKKRAFIVTDQVLFDLGYTNHITQELEKYGIQYQIFTDVQPDPTLSNAKSGAKAMEQFKPDTIIALGGGSAMDAAKIMWVLYEHPETNFEDLAMRFMDIRKRVYRFPRLGQKASLVCVATSAGTGSEVTPFSVITDDETGIKYPLADYELTPDMAIVDPALMLSMPKSLTAASGIDVLTHALESLVSVLATEYTIPLSLESAKLVFDYLPESYNGGREAMVAKEKMANASCIAGMAFSNAFLGICHSMAHKLGAAFKIPHGIANAMLMNEVIRFNATDAPFKMGTFAQYETPQAIERYAKFVNYLGLGAGKSDVEKVDILINEINKLKEALNIPLSIKDWGIDEEAFLNRVESLALEAFDDQCTSANPRYPLIEDMKQIFINAYYGK</sequence>
<dbReference type="InterPro" id="IPR018211">
    <property type="entry name" value="ADH_Fe_CS"/>
</dbReference>
<accession>U2FRQ0</accession>
<proteinExistence type="inferred from homology"/>
<dbReference type="Gene3D" id="3.40.605.10">
    <property type="entry name" value="Aldehyde Dehydrogenase, Chain A, domain 1"/>
    <property type="match status" value="1"/>
</dbReference>
<feature type="domain" description="Aldehyde dehydrogenase" evidence="10">
    <location>
        <begin position="3"/>
        <end position="402"/>
    </location>
</feature>
<dbReference type="EMBL" id="AFNU02000001">
    <property type="protein sequence ID" value="ERJ13639.1"/>
    <property type="molecule type" value="Genomic_DNA"/>
</dbReference>
<comment type="similarity">
    <text evidence="7 8">In the C-terminal section; belongs to the iron-containing alcohol dehydrogenase family.</text>
</comment>
<dbReference type="InterPro" id="IPR034789">
    <property type="entry name" value="AAD_C"/>
</dbReference>
<evidence type="ECO:0000256" key="5">
    <source>
        <dbReference type="ARBA" id="ARBA00023268"/>
    </source>
</evidence>
<dbReference type="InterPro" id="IPR016163">
    <property type="entry name" value="Ald_DH_C"/>
</dbReference>
<evidence type="ECO:0000256" key="7">
    <source>
        <dbReference type="ARBA" id="ARBA00035645"/>
    </source>
</evidence>
<dbReference type="GO" id="GO:0015976">
    <property type="term" value="P:carbon utilization"/>
    <property type="evidence" value="ECO:0007669"/>
    <property type="project" value="InterPro"/>
</dbReference>
<dbReference type="FunFam" id="3.40.50.1970:FF:000002">
    <property type="entry name" value="Aldehyde-alcohol dehydrogenase"/>
    <property type="match status" value="1"/>
</dbReference>
<evidence type="ECO:0000256" key="4">
    <source>
        <dbReference type="ARBA" id="ARBA00023027"/>
    </source>
</evidence>
<dbReference type="NCBIfam" id="NF010378">
    <property type="entry name" value="PRK13805.1"/>
    <property type="match status" value="1"/>
</dbReference>
<evidence type="ECO:0000313" key="13">
    <source>
        <dbReference type="EMBL" id="ERJ13639.1"/>
    </source>
</evidence>
<organism evidence="13 14">
    <name type="scientific">Haloplasma contractile SSD-17B</name>
    <dbReference type="NCBI Taxonomy" id="1033810"/>
    <lineage>
        <taxon>Bacteria</taxon>
        <taxon>Bacillati</taxon>
        <taxon>Mycoplasmatota</taxon>
        <taxon>Mollicutes</taxon>
        <taxon>Haloplasmatales</taxon>
        <taxon>Haloplasmataceae</taxon>
        <taxon>Haloplasma</taxon>
    </lineage>
</organism>
<dbReference type="InterPro" id="IPR015590">
    <property type="entry name" value="Aldehyde_DH_dom"/>
</dbReference>
<dbReference type="InterPro" id="IPR039697">
    <property type="entry name" value="Alcohol_dehydrogenase_Fe"/>
</dbReference>
<evidence type="ECO:0000259" key="11">
    <source>
        <dbReference type="Pfam" id="PF00465"/>
    </source>
</evidence>
<protein>
    <recommendedName>
        <fullName evidence="8">Aldehyde-alcohol dehydrogenase</fullName>
    </recommendedName>
</protein>
<dbReference type="Gene3D" id="3.40.309.10">
    <property type="entry name" value="Aldehyde Dehydrogenase, Chain A, domain 2"/>
    <property type="match status" value="1"/>
</dbReference>
<dbReference type="PROSITE" id="PS00913">
    <property type="entry name" value="ADH_IRON_1"/>
    <property type="match status" value="1"/>
</dbReference>
<evidence type="ECO:0000256" key="9">
    <source>
        <dbReference type="SAM" id="Coils"/>
    </source>
</evidence>
<dbReference type="InterPro" id="IPR016161">
    <property type="entry name" value="Ald_DH/histidinol_DH"/>
</dbReference>
<dbReference type="Proteomes" id="UP000005707">
    <property type="component" value="Unassembled WGS sequence"/>
</dbReference>